<dbReference type="PRINTS" id="PR00083">
    <property type="entry name" value="HOLDHDRGNASE"/>
</dbReference>
<keyword evidence="9 11" id="KW-0368">Histidine biosynthesis</keyword>
<evidence type="ECO:0000256" key="3">
    <source>
        <dbReference type="ARBA" id="ARBA00010178"/>
    </source>
</evidence>
<feature type="binding site" evidence="11 15">
    <location>
        <position position="414"/>
    </location>
    <ligand>
        <name>substrate</name>
    </ligand>
</feature>
<comment type="catalytic activity">
    <reaction evidence="10 11 12">
        <text>L-histidinol + 2 NAD(+) + H2O = L-histidine + 2 NADH + 3 H(+)</text>
        <dbReference type="Rhea" id="RHEA:20641"/>
        <dbReference type="ChEBI" id="CHEBI:15377"/>
        <dbReference type="ChEBI" id="CHEBI:15378"/>
        <dbReference type="ChEBI" id="CHEBI:57540"/>
        <dbReference type="ChEBI" id="CHEBI:57595"/>
        <dbReference type="ChEBI" id="CHEBI:57699"/>
        <dbReference type="ChEBI" id="CHEBI:57945"/>
        <dbReference type="EC" id="1.1.1.23"/>
    </reaction>
</comment>
<feature type="binding site" evidence="11 15">
    <location>
        <position position="257"/>
    </location>
    <ligand>
        <name>substrate</name>
    </ligand>
</feature>
<dbReference type="GO" id="GO:0000105">
    <property type="term" value="P:L-histidine biosynthetic process"/>
    <property type="evidence" value="ECO:0007669"/>
    <property type="project" value="UniProtKB-UniRule"/>
</dbReference>
<evidence type="ECO:0000256" key="9">
    <source>
        <dbReference type="ARBA" id="ARBA00023102"/>
    </source>
</evidence>
<evidence type="ECO:0000256" key="15">
    <source>
        <dbReference type="PIRSR" id="PIRSR000099-3"/>
    </source>
</evidence>
<dbReference type="InterPro" id="IPR022695">
    <property type="entry name" value="Histidinol_DH_monofunct"/>
</dbReference>
<dbReference type="PIRSF" id="PIRSF000099">
    <property type="entry name" value="Histidinol_dh"/>
    <property type="match status" value="1"/>
</dbReference>
<feature type="binding site" evidence="11 15">
    <location>
        <position position="355"/>
    </location>
    <ligand>
        <name>substrate</name>
    </ligand>
</feature>
<comment type="similarity">
    <text evidence="3 11 12 17">Belongs to the histidinol dehydrogenase family.</text>
</comment>
<feature type="binding site" evidence="11 14">
    <location>
        <position position="209"/>
    </location>
    <ligand>
        <name>NAD(+)</name>
        <dbReference type="ChEBI" id="CHEBI:57540"/>
    </ligand>
</feature>
<evidence type="ECO:0000256" key="11">
    <source>
        <dbReference type="HAMAP-Rule" id="MF_01024"/>
    </source>
</evidence>
<dbReference type="HAMAP" id="MF_01024">
    <property type="entry name" value="HisD"/>
    <property type="match status" value="1"/>
</dbReference>
<dbReference type="GO" id="GO:0008270">
    <property type="term" value="F:zinc ion binding"/>
    <property type="evidence" value="ECO:0007669"/>
    <property type="project" value="UniProtKB-UniRule"/>
</dbReference>
<evidence type="ECO:0000256" key="13">
    <source>
        <dbReference type="PIRSR" id="PIRSR000099-1"/>
    </source>
</evidence>
<feature type="binding site" evidence="11 16">
    <location>
        <position position="414"/>
    </location>
    <ligand>
        <name>Zn(2+)</name>
        <dbReference type="ChEBI" id="CHEBI:29105"/>
    </ligand>
</feature>
<feature type="binding site" evidence="11 16">
    <location>
        <position position="257"/>
    </location>
    <ligand>
        <name>Zn(2+)</name>
        <dbReference type="ChEBI" id="CHEBI:29105"/>
    </ligand>
</feature>
<dbReference type="Gene3D" id="3.40.50.1980">
    <property type="entry name" value="Nitrogenase molybdenum iron protein domain"/>
    <property type="match status" value="2"/>
</dbReference>
<evidence type="ECO:0000256" key="5">
    <source>
        <dbReference type="ARBA" id="ARBA00016531"/>
    </source>
</evidence>
<comment type="pathway">
    <text evidence="2 11 12">Amino-acid biosynthesis; L-histidine biosynthesis; L-histidine from 5-phospho-alpha-D-ribose 1-diphosphate: step 9/9.</text>
</comment>
<sequence>MIVKELGELTSGELERILKRTNVQNVNDSVLPILKDVKEHGDSAVKAYTKKFDRTILTEITVTTEEINKAIKTVDPRLLKHLELAASNIRKFHEKQKISDWYTEISDGITLGQKITPLERIGVYVPGGRAAYPSTALMTIIPARVAGVNDVIVCTPPELDGCIPPATLAACHIAGSDQVFKVGGVQAVAAMAYGTDTIPKVDKMVGPGNAYVTAAKTLVRGECEIDFPAGPSEILVIADNTAKPSHVAWDMLAQCEHDPAAISILVTTSNVLAAEVKRIIEDEIKSCERQEIITQSLQNAAIITVPTIEECIEFSNNFAPEHLEIIAKNPQALLEKIKNAGSIFIGNYAPVSAGDYASGTNHVLPTAGYARIYSGLNIDHFTKKTTIQIINKKGLATLKDTITTIAEAEGLYAHAKAVQTRF</sequence>
<dbReference type="PANTHER" id="PTHR21256">
    <property type="entry name" value="HISTIDINOL DEHYDROGENASE HDH"/>
    <property type="match status" value="1"/>
</dbReference>
<feature type="binding site" evidence="11 15">
    <location>
        <position position="409"/>
    </location>
    <ligand>
        <name>substrate</name>
    </ligand>
</feature>
<evidence type="ECO:0000256" key="12">
    <source>
        <dbReference type="PIRNR" id="PIRNR000099"/>
    </source>
</evidence>
<dbReference type="NCBIfam" id="TIGR00069">
    <property type="entry name" value="hisD"/>
    <property type="match status" value="1"/>
</dbReference>
<dbReference type="PROSITE" id="PS00611">
    <property type="entry name" value="HISOL_DEHYDROGENASE"/>
    <property type="match status" value="1"/>
</dbReference>
<protein>
    <recommendedName>
        <fullName evidence="5 11">Histidinol dehydrogenase</fullName>
        <shortName evidence="11 12">HDH</shortName>
        <ecNumber evidence="4 11">1.1.1.23</ecNumber>
    </recommendedName>
</protein>
<dbReference type="EC" id="1.1.1.23" evidence="4 11"/>
<feature type="binding site" evidence="11 15">
    <location>
        <position position="232"/>
    </location>
    <ligand>
        <name>substrate</name>
    </ligand>
</feature>
<dbReference type="EMBL" id="CAJHIQ010000010">
    <property type="protein sequence ID" value="CAD6492236.1"/>
    <property type="molecule type" value="Genomic_DNA"/>
</dbReference>
<evidence type="ECO:0000256" key="2">
    <source>
        <dbReference type="ARBA" id="ARBA00004940"/>
    </source>
</evidence>
<dbReference type="InterPro" id="IPR016161">
    <property type="entry name" value="Ald_DH/histidinol_DH"/>
</dbReference>
<evidence type="ECO:0000256" key="10">
    <source>
        <dbReference type="ARBA" id="ARBA00049489"/>
    </source>
</evidence>
<evidence type="ECO:0000256" key="14">
    <source>
        <dbReference type="PIRSR" id="PIRSR000099-2"/>
    </source>
</evidence>
<feature type="binding site" evidence="11 16">
    <location>
        <position position="254"/>
    </location>
    <ligand>
        <name>Zn(2+)</name>
        <dbReference type="ChEBI" id="CHEBI:29105"/>
    </ligand>
</feature>
<accession>A0A811T4L9</accession>
<keyword evidence="7 11" id="KW-0862">Zinc</keyword>
<evidence type="ECO:0000256" key="7">
    <source>
        <dbReference type="ARBA" id="ARBA00022833"/>
    </source>
</evidence>
<dbReference type="PANTHER" id="PTHR21256:SF2">
    <property type="entry name" value="HISTIDINE BIOSYNTHESIS TRIFUNCTIONAL PROTEIN"/>
    <property type="match status" value="1"/>
</dbReference>
<keyword evidence="8 11" id="KW-0560">Oxidoreductase</keyword>
<proteinExistence type="inferred from homology"/>
<comment type="caution">
    <text evidence="18">The sequence shown here is derived from an EMBL/GenBank/DDBJ whole genome shotgun (WGS) entry which is preliminary data.</text>
</comment>
<evidence type="ECO:0000256" key="1">
    <source>
        <dbReference type="ARBA" id="ARBA00003850"/>
    </source>
</evidence>
<dbReference type="FunFam" id="3.40.50.1980:FF:000001">
    <property type="entry name" value="Histidinol dehydrogenase"/>
    <property type="match status" value="1"/>
</dbReference>
<dbReference type="SUPFAM" id="SSF53720">
    <property type="entry name" value="ALDH-like"/>
    <property type="match status" value="1"/>
</dbReference>
<feature type="active site" description="Proton acceptor" evidence="11 13">
    <location>
        <position position="321"/>
    </location>
</feature>
<dbReference type="GO" id="GO:0005737">
    <property type="term" value="C:cytoplasm"/>
    <property type="evidence" value="ECO:0007669"/>
    <property type="project" value="TreeGrafter"/>
</dbReference>
<comment type="function">
    <text evidence="1 11 12">Catalyzes the sequential NAD-dependent oxidations of L-histidinol to L-histidinaldehyde and then to L-histidine.</text>
</comment>
<evidence type="ECO:0000313" key="19">
    <source>
        <dbReference type="Proteomes" id="UP000639006"/>
    </source>
</evidence>
<keyword evidence="11 12" id="KW-0028">Amino-acid biosynthesis</keyword>
<keyword evidence="11 12" id="KW-0520">NAD</keyword>
<feature type="binding site" evidence="11 15">
    <location>
        <position position="254"/>
    </location>
    <ligand>
        <name>substrate</name>
    </ligand>
</feature>
<dbReference type="CDD" id="cd06572">
    <property type="entry name" value="Histidinol_dh"/>
    <property type="match status" value="1"/>
</dbReference>
<evidence type="ECO:0000256" key="8">
    <source>
        <dbReference type="ARBA" id="ARBA00023002"/>
    </source>
</evidence>
<comment type="cofactor">
    <cofactor evidence="11 16">
        <name>Zn(2+)</name>
        <dbReference type="ChEBI" id="CHEBI:29105"/>
    </cofactor>
    <text evidence="11 16">Binds 1 zinc ion per subunit.</text>
</comment>
<organism evidence="18 19">
    <name type="scientific">Candidatus Argoarchaeum ethanivorans</name>
    <dbReference type="NCBI Taxonomy" id="2608793"/>
    <lineage>
        <taxon>Archaea</taxon>
        <taxon>Methanobacteriati</taxon>
        <taxon>Methanobacteriota</taxon>
        <taxon>Stenosarchaea group</taxon>
        <taxon>Methanomicrobia</taxon>
        <taxon>Methanosarcinales</taxon>
        <taxon>Methanosarcinales incertae sedis</taxon>
        <taxon>GOM Arc I cluster</taxon>
        <taxon>Candidatus Argoarchaeum</taxon>
    </lineage>
</organism>
<evidence type="ECO:0000256" key="6">
    <source>
        <dbReference type="ARBA" id="ARBA00022723"/>
    </source>
</evidence>
<evidence type="ECO:0000256" key="4">
    <source>
        <dbReference type="ARBA" id="ARBA00012965"/>
    </source>
</evidence>
<evidence type="ECO:0000256" key="17">
    <source>
        <dbReference type="RuleBase" id="RU004175"/>
    </source>
</evidence>
<dbReference type="Gene3D" id="1.20.5.1300">
    <property type="match status" value="1"/>
</dbReference>
<feature type="binding site" evidence="11 16">
    <location>
        <position position="355"/>
    </location>
    <ligand>
        <name>Zn(2+)</name>
        <dbReference type="ChEBI" id="CHEBI:29105"/>
    </ligand>
</feature>
<evidence type="ECO:0000256" key="16">
    <source>
        <dbReference type="PIRSR" id="PIRSR000099-4"/>
    </source>
</evidence>
<dbReference type="GO" id="GO:0004399">
    <property type="term" value="F:histidinol dehydrogenase activity"/>
    <property type="evidence" value="ECO:0007669"/>
    <property type="project" value="UniProtKB-UniRule"/>
</dbReference>
<dbReference type="GO" id="GO:0051287">
    <property type="term" value="F:NAD binding"/>
    <property type="evidence" value="ECO:0007669"/>
    <property type="project" value="InterPro"/>
</dbReference>
<dbReference type="AlphaFoldDB" id="A0A811T4L9"/>
<dbReference type="InterPro" id="IPR012131">
    <property type="entry name" value="Hstdl_DH"/>
</dbReference>
<dbReference type="UniPathway" id="UPA00031">
    <property type="reaction ID" value="UER00014"/>
</dbReference>
<keyword evidence="6 11" id="KW-0479">Metal-binding</keyword>
<reference evidence="18" key="1">
    <citation type="submission" date="2020-10" db="EMBL/GenBank/DDBJ databases">
        <authorList>
            <person name="Hahn C.J."/>
            <person name="Laso-Perez R."/>
            <person name="Vulcano F."/>
            <person name="Vaziourakis K.-M."/>
            <person name="Stokke R."/>
            <person name="Steen I.H."/>
            <person name="Teske A."/>
            <person name="Boetius A."/>
            <person name="Liebeke M."/>
            <person name="Amann R."/>
            <person name="Knittel K."/>
        </authorList>
    </citation>
    <scope>NUCLEOTIDE SEQUENCE</scope>
    <source>
        <strain evidence="18">Gfbio:e3339647-f889-4370-9287-4fb5cb688e4c:AG392M11_GoMArc1</strain>
    </source>
</reference>
<feature type="binding site" evidence="11 14">
    <location>
        <position position="186"/>
    </location>
    <ligand>
        <name>NAD(+)</name>
        <dbReference type="ChEBI" id="CHEBI:57540"/>
    </ligand>
</feature>
<dbReference type="Proteomes" id="UP000639006">
    <property type="component" value="Unassembled WGS sequence"/>
</dbReference>
<dbReference type="InterPro" id="IPR001692">
    <property type="entry name" value="Histidinol_DH_CS"/>
</dbReference>
<dbReference type="FunFam" id="3.40.50.1980:FF:000026">
    <property type="entry name" value="Histidinol dehydrogenase"/>
    <property type="match status" value="1"/>
</dbReference>
<feature type="active site" description="Proton acceptor" evidence="11 13">
    <location>
        <position position="322"/>
    </location>
</feature>
<feature type="binding site" evidence="11 15">
    <location>
        <position position="322"/>
    </location>
    <ligand>
        <name>substrate</name>
    </ligand>
</feature>
<name>A0A811T4L9_9EURY</name>
<feature type="binding site" evidence="11 14">
    <location>
        <position position="124"/>
    </location>
    <ligand>
        <name>NAD(+)</name>
        <dbReference type="ChEBI" id="CHEBI:57540"/>
    </ligand>
</feature>
<gene>
    <name evidence="11 18" type="primary">hisD</name>
    <name evidence="18" type="ORF">DIAAKJNI_00253</name>
</gene>
<evidence type="ECO:0000313" key="18">
    <source>
        <dbReference type="EMBL" id="CAD6492236.1"/>
    </source>
</evidence>
<dbReference type="Pfam" id="PF00815">
    <property type="entry name" value="Histidinol_dh"/>
    <property type="match status" value="1"/>
</dbReference>